<proteinExistence type="predicted"/>
<dbReference type="EMBL" id="VOQS01000005">
    <property type="protein sequence ID" value="TXC81140.1"/>
    <property type="molecule type" value="Genomic_DNA"/>
</dbReference>
<evidence type="ECO:0000313" key="1">
    <source>
        <dbReference type="EMBL" id="TXC81140.1"/>
    </source>
</evidence>
<dbReference type="PANTHER" id="PTHR33747:SF1">
    <property type="entry name" value="ADENYLATE CYCLASE-ASSOCIATED CAP C-TERMINAL DOMAIN-CONTAINING PROTEIN"/>
    <property type="match status" value="1"/>
</dbReference>
<dbReference type="PANTHER" id="PTHR33747">
    <property type="entry name" value="UPF0225 PROTEIN SCO1677"/>
    <property type="match status" value="1"/>
</dbReference>
<organism evidence="1 2">
    <name type="scientific">Paraburkholderia azotifigens</name>
    <dbReference type="NCBI Taxonomy" id="2057004"/>
    <lineage>
        <taxon>Bacteria</taxon>
        <taxon>Pseudomonadati</taxon>
        <taxon>Pseudomonadota</taxon>
        <taxon>Betaproteobacteria</taxon>
        <taxon>Burkholderiales</taxon>
        <taxon>Burkholderiaceae</taxon>
        <taxon>Paraburkholderia</taxon>
    </lineage>
</organism>
<protein>
    <submittedName>
        <fullName evidence="1">UPF0149 family protein</fullName>
    </submittedName>
</protein>
<dbReference type="InterPro" id="IPR011978">
    <property type="entry name" value="YgfB-like"/>
</dbReference>
<accession>A0A5C6V8S3</accession>
<gene>
    <name evidence="1" type="ORF">FRZ40_32350</name>
</gene>
<dbReference type="SUPFAM" id="SSF101327">
    <property type="entry name" value="YgfB-like"/>
    <property type="match status" value="1"/>
</dbReference>
<dbReference type="InterPro" id="IPR004027">
    <property type="entry name" value="SEC_C_motif"/>
</dbReference>
<dbReference type="AlphaFoldDB" id="A0A5C6V8S3"/>
<dbReference type="Gene3D" id="3.10.450.50">
    <property type="match status" value="1"/>
</dbReference>
<dbReference type="InterPro" id="IPR036255">
    <property type="entry name" value="YgfB-like_sf"/>
</dbReference>
<evidence type="ECO:0000313" key="2">
    <source>
        <dbReference type="Proteomes" id="UP000321776"/>
    </source>
</evidence>
<dbReference type="Pfam" id="PF03695">
    <property type="entry name" value="UPF0149"/>
    <property type="match status" value="1"/>
</dbReference>
<comment type="caution">
    <text evidence="1">The sequence shown here is derived from an EMBL/GenBank/DDBJ whole genome shotgun (WGS) entry which is preliminary data.</text>
</comment>
<dbReference type="SUPFAM" id="SSF103642">
    <property type="entry name" value="Sec-C motif"/>
    <property type="match status" value="1"/>
</dbReference>
<reference evidence="1 2" key="1">
    <citation type="journal article" date="2018" name="Int. J. Syst. Evol. Microbiol.">
        <title>Paraburkholderia azotifigens sp. nov., a nitrogen-fixing bacterium isolated from paddy soil.</title>
        <authorList>
            <person name="Choi G.M."/>
            <person name="Im W.T."/>
        </authorList>
    </citation>
    <scope>NUCLEOTIDE SEQUENCE [LARGE SCALE GENOMIC DNA]</scope>
    <source>
        <strain evidence="1 2">NF 2-5-3</strain>
    </source>
</reference>
<dbReference type="Proteomes" id="UP000321776">
    <property type="component" value="Unassembled WGS sequence"/>
</dbReference>
<dbReference type="Pfam" id="PF02810">
    <property type="entry name" value="SEC-C"/>
    <property type="match status" value="1"/>
</dbReference>
<dbReference type="NCBIfam" id="TIGR02292">
    <property type="entry name" value="ygfB_yecA"/>
    <property type="match status" value="1"/>
</dbReference>
<name>A0A5C6V8S3_9BURK</name>
<sequence length="238" mass="26827">MMAPLSDEELDELDRFLMSDEVSDEAMMLDMLDGYLTALVVGPATLQPSKWLPGIWGSAEEDAPHFQTAEQGQHILDLILRHYNGIIWSLQADADAFEPMFHETTYPDDPRAYVDGEAWAHGFMQGIELSRQAWQPLFDDAQGQAWMRSIYLLGANHVSQEEEGLMRWPAQREELAKAIPAGVAAIYRYWLPYRKAVQERQIATTIERTTPKIGRNDPCPCGSGKKFKKCCGAAADLH</sequence>